<reference evidence="1 2" key="1">
    <citation type="submission" date="2019-07" db="EMBL/GenBank/DDBJ databases">
        <title>Thalassofilum flectens gen. nov., sp. nov., a novel moderate thermophilic anaerobe from a shallow sea hot spring in Kunashir Island (Russia), representing a new family in the order Bacteroidales, and proposal of Thalassofilacea fam. nov.</title>
        <authorList>
            <person name="Kochetkova T.V."/>
            <person name="Podosokorskaya O.A."/>
            <person name="Novikov A."/>
            <person name="Elcheninov A.G."/>
            <person name="Toshchakov S.V."/>
            <person name="Kublanov I.V."/>
        </authorList>
    </citation>
    <scope>NUCLEOTIDE SEQUENCE [LARGE SCALE GENOMIC DNA]</scope>
    <source>
        <strain evidence="1 2">38-H</strain>
    </source>
</reference>
<sequence length="116" mass="13306">MENITGKWTFNEEFECGTDKGFAYLEQNGERVVGYLEYEECIEDESPFMVRQMVEGTIKGNKIYLKGVEVLSPEGEPLPNYNLDTLEGTYTHEKKIVGHSYDSEDICGVFVMSREE</sequence>
<proteinExistence type="predicted"/>
<evidence type="ECO:0008006" key="3">
    <source>
        <dbReference type="Google" id="ProtNLM"/>
    </source>
</evidence>
<accession>A0A7D4C1Z8</accession>
<evidence type="ECO:0000313" key="2">
    <source>
        <dbReference type="Proteomes" id="UP000500961"/>
    </source>
</evidence>
<dbReference type="RefSeq" id="WP_173076454.1">
    <property type="nucleotide sequence ID" value="NZ_CP041345.1"/>
</dbReference>
<dbReference type="EMBL" id="CP041345">
    <property type="protein sequence ID" value="QKG81064.1"/>
    <property type="molecule type" value="Genomic_DNA"/>
</dbReference>
<evidence type="ECO:0000313" key="1">
    <source>
        <dbReference type="EMBL" id="QKG81064.1"/>
    </source>
</evidence>
<dbReference type="KEGG" id="ttz:FHG85_12575"/>
<protein>
    <recommendedName>
        <fullName evidence="3">Lipocalin family protein</fullName>
    </recommendedName>
</protein>
<gene>
    <name evidence="1" type="ORF">FHG85_12575</name>
</gene>
<dbReference type="AlphaFoldDB" id="A0A7D4C1Z8"/>
<dbReference type="Proteomes" id="UP000500961">
    <property type="component" value="Chromosome"/>
</dbReference>
<keyword evidence="2" id="KW-1185">Reference proteome</keyword>
<name>A0A7D4C1Z8_9BACT</name>
<organism evidence="1 2">
    <name type="scientific">Tenuifilum thalassicum</name>
    <dbReference type="NCBI Taxonomy" id="2590900"/>
    <lineage>
        <taxon>Bacteria</taxon>
        <taxon>Pseudomonadati</taxon>
        <taxon>Bacteroidota</taxon>
        <taxon>Bacteroidia</taxon>
        <taxon>Bacteroidales</taxon>
        <taxon>Tenuifilaceae</taxon>
        <taxon>Tenuifilum</taxon>
    </lineage>
</organism>